<protein>
    <submittedName>
        <fullName evidence="1">Uncharacterized protein</fullName>
    </submittedName>
</protein>
<proteinExistence type="predicted"/>
<sequence>MKAILKKAEANSKICFVGDMQGELDGVLSDVFNIQKNESYAIR</sequence>
<comment type="caution">
    <text evidence="1">The sequence shown here is derived from an EMBL/GenBank/DDBJ whole genome shotgun (WGS) entry which is preliminary data.</text>
</comment>
<accession>G5NB47</accession>
<evidence type="ECO:0000313" key="1">
    <source>
        <dbReference type="EMBL" id="EHC59714.1"/>
    </source>
</evidence>
<organism evidence="1 2">
    <name type="scientific">Salmonella enterica subsp. enterica serovar Inverness str. R8-3668</name>
    <dbReference type="NCBI Taxonomy" id="913075"/>
    <lineage>
        <taxon>Bacteria</taxon>
        <taxon>Pseudomonadati</taxon>
        <taxon>Pseudomonadota</taxon>
        <taxon>Gammaproteobacteria</taxon>
        <taxon>Enterobacterales</taxon>
        <taxon>Enterobacteriaceae</taxon>
        <taxon>Salmonella</taxon>
    </lineage>
</organism>
<dbReference type="PATRIC" id="fig|913075.3.peg.1307"/>
<name>G5NB47_SALET</name>
<evidence type="ECO:0000313" key="2">
    <source>
        <dbReference type="Proteomes" id="UP000003532"/>
    </source>
</evidence>
<reference evidence="1 2" key="1">
    <citation type="journal article" date="2011" name="BMC Genomics">
        <title>Genome sequencing reveals diversification of virulence factor content and possible host adaptation in distinct subpopulations of Salmonella enterica.</title>
        <authorList>
            <person name="den Bakker H.C."/>
            <person name="Moreno Switt A.I."/>
            <person name="Govoni G."/>
            <person name="Cummings C.A."/>
            <person name="Ranieri M.L."/>
            <person name="Degoricija L."/>
            <person name="Hoelzer K."/>
            <person name="Rodriguez-Rivera L.D."/>
            <person name="Brown S."/>
            <person name="Bolchacova E."/>
            <person name="Furtado M.R."/>
            <person name="Wiedmann M."/>
        </authorList>
    </citation>
    <scope>NUCLEOTIDE SEQUENCE [LARGE SCALE GENOMIC DNA]</scope>
    <source>
        <strain evidence="1 2">R8-3668</strain>
    </source>
</reference>
<dbReference type="Proteomes" id="UP000003532">
    <property type="component" value="Unassembled WGS sequence"/>
</dbReference>
<gene>
    <name evidence="1" type="ORF">LTSEINV_1713</name>
</gene>
<dbReference type="BioCyc" id="SENT913075:G120P-4935-MONOMER"/>
<dbReference type="EMBL" id="AFCO01000590">
    <property type="protein sequence ID" value="EHC59714.1"/>
    <property type="molecule type" value="Genomic_DNA"/>
</dbReference>
<dbReference type="AlphaFoldDB" id="G5NB47"/>